<evidence type="ECO:0000313" key="3">
    <source>
        <dbReference type="EMBL" id="RLK56022.1"/>
    </source>
</evidence>
<protein>
    <recommendedName>
        <fullName evidence="5">Transmembrane protein</fullName>
    </recommendedName>
</protein>
<proteinExistence type="predicted"/>
<reference evidence="3 4" key="1">
    <citation type="submission" date="2018-10" db="EMBL/GenBank/DDBJ databases">
        <title>Comparative analysis of microorganisms from saline springs in Andes Mountain Range, Colombia.</title>
        <authorList>
            <person name="Rubin E."/>
        </authorList>
    </citation>
    <scope>NUCLEOTIDE SEQUENCE [LARGE SCALE GENOMIC DNA]</scope>
    <source>
        <strain evidence="3 4">USBA GBX 843</strain>
    </source>
</reference>
<evidence type="ECO:0008006" key="5">
    <source>
        <dbReference type="Google" id="ProtNLM"/>
    </source>
</evidence>
<evidence type="ECO:0000256" key="1">
    <source>
        <dbReference type="SAM" id="MobiDB-lite"/>
    </source>
</evidence>
<keyword evidence="2" id="KW-0472">Membrane</keyword>
<dbReference type="EMBL" id="RCDC01000004">
    <property type="protein sequence ID" value="RLK56022.1"/>
    <property type="molecule type" value="Genomic_DNA"/>
</dbReference>
<comment type="caution">
    <text evidence="3">The sequence shown here is derived from an EMBL/GenBank/DDBJ whole genome shotgun (WGS) entry which is preliminary data.</text>
</comment>
<feature type="compositionally biased region" description="Low complexity" evidence="1">
    <location>
        <begin position="1"/>
        <end position="14"/>
    </location>
</feature>
<accession>A0A498CQX4</accession>
<name>A0A498CQX4_9GAMM</name>
<keyword evidence="2" id="KW-0812">Transmembrane</keyword>
<keyword evidence="2" id="KW-1133">Transmembrane helix</keyword>
<feature type="region of interest" description="Disordered" evidence="1">
    <location>
        <begin position="1"/>
        <end position="22"/>
    </location>
</feature>
<evidence type="ECO:0000256" key="2">
    <source>
        <dbReference type="SAM" id="Phobius"/>
    </source>
</evidence>
<dbReference type="AlphaFoldDB" id="A0A498CQX4"/>
<organism evidence="3 4">
    <name type="scientific">Stenotrophomonas rhizophila</name>
    <dbReference type="NCBI Taxonomy" id="216778"/>
    <lineage>
        <taxon>Bacteria</taxon>
        <taxon>Pseudomonadati</taxon>
        <taxon>Pseudomonadota</taxon>
        <taxon>Gammaproteobacteria</taxon>
        <taxon>Lysobacterales</taxon>
        <taxon>Lysobacteraceae</taxon>
        <taxon>Stenotrophomonas</taxon>
    </lineage>
</organism>
<feature type="transmembrane region" description="Helical" evidence="2">
    <location>
        <begin position="28"/>
        <end position="49"/>
    </location>
</feature>
<sequence length="229" mass="24951">MIASQASGRALAGAGRPGSGGGRVAHRVALRVVSFAIALAGAWAGWTLLSAPRLQVTPEAAHVWMLALDDRIRKRAQASYEGPEVLRFHQRVAGPGTAEGAGPGAHRIQQVRGVLLEPAALRYQQKLLQDIAALILALDECGELHCREVDAYVAMLGAVREHSTDAVWRSAAQPDWGGPHGHEVCHIQDVHAYRDTLWDIVGIHADLSSRYYHQHRAVAVLQLLQRRLF</sequence>
<gene>
    <name evidence="3" type="ORF">BCL79_0394</name>
</gene>
<evidence type="ECO:0000313" key="4">
    <source>
        <dbReference type="Proteomes" id="UP000274786"/>
    </source>
</evidence>
<dbReference type="Proteomes" id="UP000274786">
    <property type="component" value="Unassembled WGS sequence"/>
</dbReference>